<dbReference type="InterPro" id="IPR052256">
    <property type="entry name" value="E3_ubiquitin-ligase_CHFR"/>
</dbReference>
<dbReference type="InterPro" id="IPR013083">
    <property type="entry name" value="Znf_RING/FYVE/PHD"/>
</dbReference>
<keyword evidence="13" id="KW-0862">Zinc</keyword>
<keyword evidence="8" id="KW-0808">Transferase</keyword>
<keyword evidence="11" id="KW-0498">Mitosis</keyword>
<keyword evidence="15" id="KW-0131">Cell cycle</keyword>
<name>A0AAU9XYY0_9CNID</name>
<keyword evidence="14" id="KW-0539">Nucleus</keyword>
<proteinExistence type="inferred from homology"/>
<evidence type="ECO:0000256" key="10">
    <source>
        <dbReference type="ARBA" id="ARBA00022771"/>
    </source>
</evidence>
<keyword evidence="9" id="KW-0479">Metal-binding</keyword>
<dbReference type="PROSITE" id="PS50089">
    <property type="entry name" value="ZF_RING_2"/>
    <property type="match status" value="1"/>
</dbReference>
<dbReference type="InterPro" id="IPR008984">
    <property type="entry name" value="SMAD_FHA_dom_sf"/>
</dbReference>
<evidence type="ECO:0000256" key="8">
    <source>
        <dbReference type="ARBA" id="ARBA00022679"/>
    </source>
</evidence>
<dbReference type="CDD" id="cd16503">
    <property type="entry name" value="RING-HC_CHFR"/>
    <property type="match status" value="1"/>
</dbReference>
<dbReference type="Pfam" id="PF17979">
    <property type="entry name" value="zf-CRD"/>
    <property type="match status" value="1"/>
</dbReference>
<dbReference type="PROSITE" id="PS50006">
    <property type="entry name" value="FHA_DOMAIN"/>
    <property type="match status" value="1"/>
</dbReference>
<protein>
    <recommendedName>
        <fullName evidence="6">E3 ubiquitin-protein ligase CHFR</fullName>
        <ecNumber evidence="5">2.3.2.27</ecNumber>
    </recommendedName>
    <alternativeName>
        <fullName evidence="17">Checkpoint with forkhead and RING finger domains protein</fullName>
    </alternativeName>
    <alternativeName>
        <fullName evidence="16">RING-type E3 ubiquitin transferase CHFR</fullName>
    </alternativeName>
</protein>
<dbReference type="Gene3D" id="3.30.40.10">
    <property type="entry name" value="Zinc/RING finger domain, C3HC4 (zinc finger)"/>
    <property type="match status" value="1"/>
</dbReference>
<dbReference type="GO" id="GO:0016567">
    <property type="term" value="P:protein ubiquitination"/>
    <property type="evidence" value="ECO:0007669"/>
    <property type="project" value="TreeGrafter"/>
</dbReference>
<comment type="similarity">
    <text evidence="4">Belongs to the CHFR family.</text>
</comment>
<dbReference type="SUPFAM" id="SSF57850">
    <property type="entry name" value="RING/U-box"/>
    <property type="match status" value="1"/>
</dbReference>
<evidence type="ECO:0000256" key="14">
    <source>
        <dbReference type="ARBA" id="ARBA00023242"/>
    </source>
</evidence>
<evidence type="ECO:0000256" key="18">
    <source>
        <dbReference type="PROSITE-ProRule" id="PRU00175"/>
    </source>
</evidence>
<feature type="region of interest" description="Disordered" evidence="19">
    <location>
        <begin position="299"/>
        <end position="332"/>
    </location>
</feature>
<dbReference type="AlphaFoldDB" id="A0AAU9XYY0"/>
<dbReference type="PROSITE" id="PS00518">
    <property type="entry name" value="ZF_RING_1"/>
    <property type="match status" value="1"/>
</dbReference>
<evidence type="ECO:0000256" key="13">
    <source>
        <dbReference type="ARBA" id="ARBA00022833"/>
    </source>
</evidence>
<dbReference type="PANTHER" id="PTHR16079">
    <property type="entry name" value="UBIQUITIN LIGASE PROTEIN CHFR"/>
    <property type="match status" value="1"/>
</dbReference>
<gene>
    <name evidence="22" type="ORF">PMEA_00034040</name>
</gene>
<keyword evidence="7" id="KW-0132">Cell division</keyword>
<organism evidence="22 23">
    <name type="scientific">Pocillopora meandrina</name>
    <dbReference type="NCBI Taxonomy" id="46732"/>
    <lineage>
        <taxon>Eukaryota</taxon>
        <taxon>Metazoa</taxon>
        <taxon>Cnidaria</taxon>
        <taxon>Anthozoa</taxon>
        <taxon>Hexacorallia</taxon>
        <taxon>Scleractinia</taxon>
        <taxon>Astrocoeniina</taxon>
        <taxon>Pocilloporidae</taxon>
        <taxon>Pocillopora</taxon>
    </lineage>
</organism>
<evidence type="ECO:0000256" key="6">
    <source>
        <dbReference type="ARBA" id="ARBA00017908"/>
    </source>
</evidence>
<accession>A0AAU9XYY0</accession>
<evidence type="ECO:0000256" key="4">
    <source>
        <dbReference type="ARBA" id="ARBA00005797"/>
    </source>
</evidence>
<reference evidence="22 23" key="1">
    <citation type="submission" date="2022-05" db="EMBL/GenBank/DDBJ databases">
        <authorList>
            <consortium name="Genoscope - CEA"/>
            <person name="William W."/>
        </authorList>
    </citation>
    <scope>NUCLEOTIDE SEQUENCE [LARGE SCALE GENOMIC DNA]</scope>
</reference>
<evidence type="ECO:0000256" key="2">
    <source>
        <dbReference type="ARBA" id="ARBA00004322"/>
    </source>
</evidence>
<dbReference type="PANTHER" id="PTHR16079:SF4">
    <property type="entry name" value="E3 UBIQUITIN-PROTEIN LIGASE CHFR"/>
    <property type="match status" value="1"/>
</dbReference>
<dbReference type="SUPFAM" id="SSF49879">
    <property type="entry name" value="SMAD/FHA domain"/>
    <property type="match status" value="1"/>
</dbReference>
<dbReference type="Pfam" id="PF13923">
    <property type="entry name" value="zf-C3HC4_2"/>
    <property type="match status" value="1"/>
</dbReference>
<evidence type="ECO:0000256" key="19">
    <source>
        <dbReference type="SAM" id="MobiDB-lite"/>
    </source>
</evidence>
<dbReference type="GO" id="GO:0051301">
    <property type="term" value="P:cell division"/>
    <property type="evidence" value="ECO:0007669"/>
    <property type="project" value="UniProtKB-KW"/>
</dbReference>
<evidence type="ECO:0000259" key="21">
    <source>
        <dbReference type="PROSITE" id="PS50089"/>
    </source>
</evidence>
<dbReference type="InterPro" id="IPR040909">
    <property type="entry name" value="CHFR_Znf-CRD"/>
</dbReference>
<dbReference type="GO" id="GO:0016605">
    <property type="term" value="C:PML body"/>
    <property type="evidence" value="ECO:0007669"/>
    <property type="project" value="UniProtKB-SubCell"/>
</dbReference>
<dbReference type="InterPro" id="IPR000253">
    <property type="entry name" value="FHA_dom"/>
</dbReference>
<dbReference type="Gene3D" id="2.60.200.20">
    <property type="match status" value="1"/>
</dbReference>
<dbReference type="InterPro" id="IPR017907">
    <property type="entry name" value="Znf_RING_CS"/>
</dbReference>
<keyword evidence="12" id="KW-0833">Ubl conjugation pathway</keyword>
<evidence type="ECO:0000259" key="20">
    <source>
        <dbReference type="PROSITE" id="PS50006"/>
    </source>
</evidence>
<dbReference type="GO" id="GO:0061630">
    <property type="term" value="F:ubiquitin protein ligase activity"/>
    <property type="evidence" value="ECO:0007669"/>
    <property type="project" value="UniProtKB-EC"/>
</dbReference>
<dbReference type="EMBL" id="CALNXJ010000082">
    <property type="protein sequence ID" value="CAH3162027.1"/>
    <property type="molecule type" value="Genomic_DNA"/>
</dbReference>
<comment type="subcellular location">
    <subcellularLocation>
        <location evidence="2">Nucleus</location>
        <location evidence="2">PML body</location>
    </subcellularLocation>
</comment>
<feature type="domain" description="FHA" evidence="20">
    <location>
        <begin position="31"/>
        <end position="81"/>
    </location>
</feature>
<dbReference type="Pfam" id="PF00498">
    <property type="entry name" value="FHA"/>
    <property type="match status" value="1"/>
</dbReference>
<evidence type="ECO:0000256" key="11">
    <source>
        <dbReference type="ARBA" id="ARBA00022776"/>
    </source>
</evidence>
<evidence type="ECO:0000256" key="5">
    <source>
        <dbReference type="ARBA" id="ARBA00012483"/>
    </source>
</evidence>
<evidence type="ECO:0000313" key="22">
    <source>
        <dbReference type="EMBL" id="CAH3162027.1"/>
    </source>
</evidence>
<evidence type="ECO:0000256" key="7">
    <source>
        <dbReference type="ARBA" id="ARBA00022618"/>
    </source>
</evidence>
<evidence type="ECO:0000256" key="15">
    <source>
        <dbReference type="ARBA" id="ARBA00023306"/>
    </source>
</evidence>
<evidence type="ECO:0000256" key="17">
    <source>
        <dbReference type="ARBA" id="ARBA00031332"/>
    </source>
</evidence>
<dbReference type="InterPro" id="IPR001841">
    <property type="entry name" value="Znf_RING"/>
</dbReference>
<feature type="region of interest" description="Disordered" evidence="19">
    <location>
        <begin position="150"/>
        <end position="190"/>
    </location>
</feature>
<dbReference type="GO" id="GO:0006511">
    <property type="term" value="P:ubiquitin-dependent protein catabolic process"/>
    <property type="evidence" value="ECO:0007669"/>
    <property type="project" value="TreeGrafter"/>
</dbReference>
<evidence type="ECO:0000256" key="16">
    <source>
        <dbReference type="ARBA" id="ARBA00029800"/>
    </source>
</evidence>
<keyword evidence="10 18" id="KW-0863">Zinc-finger</keyword>
<keyword evidence="23" id="KW-1185">Reference proteome</keyword>
<evidence type="ECO:0000256" key="1">
    <source>
        <dbReference type="ARBA" id="ARBA00000900"/>
    </source>
</evidence>
<evidence type="ECO:0000256" key="3">
    <source>
        <dbReference type="ARBA" id="ARBA00004906"/>
    </source>
</evidence>
<comment type="pathway">
    <text evidence="3">Protein modification; protein ubiquitination.</text>
</comment>
<evidence type="ECO:0000256" key="12">
    <source>
        <dbReference type="ARBA" id="ARBA00022786"/>
    </source>
</evidence>
<feature type="domain" description="RING-type" evidence="21">
    <location>
        <begin position="202"/>
        <end position="241"/>
    </location>
</feature>
<dbReference type="EC" id="2.3.2.27" evidence="5"/>
<dbReference type="Proteomes" id="UP001159428">
    <property type="component" value="Unassembled WGS sequence"/>
</dbReference>
<sequence>MASKFEEGRHWAQVIFTHDSKPPVLIDKEQITLGRKEDCDISFPGCKFVSGHHCTITRDPGGTVWLQDFSTNGSLLNGKKIDKEKKIQINHNDQVQIVHRKDHPGSDIAFVFQDLKVLKEEAKLLDNTLEYDNDTEEDVCEDEDVKPSEAAFVSQKRSHSEAGDTDEGPVSKRKHQESEEGASSSKKPELLPHNSIADTLLCSICQDIFHDCVSLQPCIHSFCAACYSQWMDRSNECPTCRKKVERISKNHIINNLVEAFLKEHPERQRTEEELREMDSNNKITEDMLRPKHMRGLFASSSFGEDDDDGESDVSSASGVDDSSESDDPDRIGATFMPSSFGGLFGFSSLIRSVPTNCRLCPGYISPTTLTAMASTASEGASTSVTPPDYTCTPDQIHILCQCCLQPMPHRWPDSMTASIPAQKCSVCQKAFCHLLWGCHGSGCLGCLNKFKDFNIGDNTFLVIINNNPYESKILKDYLTEQNICEKDLLQKCVLKLDSKEYTTVDAASHDINSESVLCYRCALRNFKELAYQFRRDIPMDQLPETVHRRANCYWGKHCRTQRTKPLHASRFNHICEQTRFT</sequence>
<dbReference type="FunFam" id="3.30.40.10:FF:000203">
    <property type="entry name" value="E3 ubiquitin-protein ligase CHFR isoform X1"/>
    <property type="match status" value="1"/>
</dbReference>
<evidence type="ECO:0000256" key="9">
    <source>
        <dbReference type="ARBA" id="ARBA00022723"/>
    </source>
</evidence>
<comment type="caution">
    <text evidence="22">The sequence shown here is derived from an EMBL/GenBank/DDBJ whole genome shotgun (WGS) entry which is preliminary data.</text>
</comment>
<dbReference type="SMART" id="SM00240">
    <property type="entry name" value="FHA"/>
    <property type="match status" value="1"/>
</dbReference>
<evidence type="ECO:0000313" key="23">
    <source>
        <dbReference type="Proteomes" id="UP001159428"/>
    </source>
</evidence>
<dbReference type="GO" id="GO:0008270">
    <property type="term" value="F:zinc ion binding"/>
    <property type="evidence" value="ECO:0007669"/>
    <property type="project" value="UniProtKB-KW"/>
</dbReference>
<dbReference type="SMART" id="SM00184">
    <property type="entry name" value="RING"/>
    <property type="match status" value="1"/>
</dbReference>
<dbReference type="Gene3D" id="3.30.40.140">
    <property type="match status" value="1"/>
</dbReference>
<comment type="catalytic activity">
    <reaction evidence="1">
        <text>S-ubiquitinyl-[E2 ubiquitin-conjugating enzyme]-L-cysteine + [acceptor protein]-L-lysine = [E2 ubiquitin-conjugating enzyme]-L-cysteine + N(6)-ubiquitinyl-[acceptor protein]-L-lysine.</text>
        <dbReference type="EC" id="2.3.2.27"/>
    </reaction>
</comment>